<dbReference type="RefSeq" id="WP_345405151.1">
    <property type="nucleotide sequence ID" value="NZ_BAABHG010000017.1"/>
</dbReference>
<accession>A0ABW5GTU3</accession>
<proteinExistence type="predicted"/>
<keyword evidence="3" id="KW-0378">Hydrolase</keyword>
<protein>
    <submittedName>
        <fullName evidence="3">SGNH/GDSL hydrolase family protein</fullName>
        <ecNumber evidence="3">3.1.-.-</ecNumber>
    </submittedName>
</protein>
<dbReference type="EMBL" id="JBHUKU010000025">
    <property type="protein sequence ID" value="MFD2464373.1"/>
    <property type="molecule type" value="Genomic_DNA"/>
</dbReference>
<keyword evidence="1" id="KW-0732">Signal</keyword>
<dbReference type="InterPro" id="IPR013830">
    <property type="entry name" value="SGNH_hydro"/>
</dbReference>
<evidence type="ECO:0000259" key="2">
    <source>
        <dbReference type="Pfam" id="PF13472"/>
    </source>
</evidence>
<comment type="caution">
    <text evidence="3">The sequence shown here is derived from an EMBL/GenBank/DDBJ whole genome shotgun (WGS) entry which is preliminary data.</text>
</comment>
<dbReference type="PANTHER" id="PTHR37981:SF1">
    <property type="entry name" value="SGNH HYDROLASE-TYPE ESTERASE DOMAIN-CONTAINING PROTEIN"/>
    <property type="match status" value="1"/>
</dbReference>
<dbReference type="SUPFAM" id="SSF52266">
    <property type="entry name" value="SGNH hydrolase"/>
    <property type="match status" value="1"/>
</dbReference>
<gene>
    <name evidence="3" type="ORF">ACFSYJ_37560</name>
</gene>
<dbReference type="EC" id="3.1.-.-" evidence="3"/>
<keyword evidence="4" id="KW-1185">Reference proteome</keyword>
<feature type="chain" id="PRO_5046912707" evidence="1">
    <location>
        <begin position="28"/>
        <end position="294"/>
    </location>
</feature>
<organism evidence="3 4">
    <name type="scientific">Amycolatopsis samaneae</name>
    <dbReference type="NCBI Taxonomy" id="664691"/>
    <lineage>
        <taxon>Bacteria</taxon>
        <taxon>Bacillati</taxon>
        <taxon>Actinomycetota</taxon>
        <taxon>Actinomycetes</taxon>
        <taxon>Pseudonocardiales</taxon>
        <taxon>Pseudonocardiaceae</taxon>
        <taxon>Amycolatopsis</taxon>
    </lineage>
</organism>
<sequence length="294" mass="30835">MTRITRTLLTAAVSAVLLTTSAAAVSAAPLPEVGRYVALGDSYTSGPLIPAQRWDPLGCGRSTNNYPSFVARALDPAKFTDISCGGAKTANMVSPQQVQFGGVNPAQFSALRENTDLVTLGIGGNDSDVFATLVGTCPGLRASDPHGNPCQRKYSPDGVDTMKAAVARTGDDVVTVLRGVHQRSPHAKVLVVGYPRIAPPSGYCPDVLPFADGDYAWLNSVEEALNAALARAVTTDGGSVYVDTYTPSLGHDACARGGAAWINGQYTNLFAALNYHPFRNGMEGIANVVLKHLK</sequence>
<evidence type="ECO:0000313" key="4">
    <source>
        <dbReference type="Proteomes" id="UP001597419"/>
    </source>
</evidence>
<dbReference type="Gene3D" id="3.40.50.1110">
    <property type="entry name" value="SGNH hydrolase"/>
    <property type="match status" value="1"/>
</dbReference>
<evidence type="ECO:0000256" key="1">
    <source>
        <dbReference type="SAM" id="SignalP"/>
    </source>
</evidence>
<feature type="domain" description="SGNH hydrolase-type esterase" evidence="2">
    <location>
        <begin position="38"/>
        <end position="277"/>
    </location>
</feature>
<feature type="signal peptide" evidence="1">
    <location>
        <begin position="1"/>
        <end position="27"/>
    </location>
</feature>
<name>A0ABW5GTU3_9PSEU</name>
<dbReference type="PANTHER" id="PTHR37981">
    <property type="entry name" value="LIPASE 2"/>
    <property type="match status" value="1"/>
</dbReference>
<reference evidence="4" key="1">
    <citation type="journal article" date="2019" name="Int. J. Syst. Evol. Microbiol.">
        <title>The Global Catalogue of Microorganisms (GCM) 10K type strain sequencing project: providing services to taxonomists for standard genome sequencing and annotation.</title>
        <authorList>
            <consortium name="The Broad Institute Genomics Platform"/>
            <consortium name="The Broad Institute Genome Sequencing Center for Infectious Disease"/>
            <person name="Wu L."/>
            <person name="Ma J."/>
        </authorList>
    </citation>
    <scope>NUCLEOTIDE SEQUENCE [LARGE SCALE GENOMIC DNA]</scope>
    <source>
        <strain evidence="4">CGMCC 4.7643</strain>
    </source>
</reference>
<dbReference type="CDD" id="cd01823">
    <property type="entry name" value="SEST_like"/>
    <property type="match status" value="1"/>
</dbReference>
<dbReference type="InterPro" id="IPR037460">
    <property type="entry name" value="SEST-like"/>
</dbReference>
<evidence type="ECO:0000313" key="3">
    <source>
        <dbReference type="EMBL" id="MFD2464373.1"/>
    </source>
</evidence>
<dbReference type="InterPro" id="IPR036514">
    <property type="entry name" value="SGNH_hydro_sf"/>
</dbReference>
<dbReference type="Proteomes" id="UP001597419">
    <property type="component" value="Unassembled WGS sequence"/>
</dbReference>
<dbReference type="GO" id="GO:0016787">
    <property type="term" value="F:hydrolase activity"/>
    <property type="evidence" value="ECO:0007669"/>
    <property type="project" value="UniProtKB-KW"/>
</dbReference>
<dbReference type="Pfam" id="PF13472">
    <property type="entry name" value="Lipase_GDSL_2"/>
    <property type="match status" value="1"/>
</dbReference>